<sequence length="116" mass="13180">MASSRASSSSEWCPPEQVSSGEWHPWPHRFELSISQNFGRTVIGSASCLQCRDLGNWPPPLLDLLSSLSLVISSFLSDDRRSQETQEISVSTVFREVDDVWSWFLVAFEAHPCFRF</sequence>
<evidence type="ECO:0000256" key="1">
    <source>
        <dbReference type="SAM" id="MobiDB-lite"/>
    </source>
</evidence>
<evidence type="ECO:0000313" key="3">
    <source>
        <dbReference type="Proteomes" id="UP000583929"/>
    </source>
</evidence>
<protein>
    <submittedName>
        <fullName evidence="2">Uncharacterized protein</fullName>
    </submittedName>
</protein>
<comment type="caution">
    <text evidence="2">The sequence shown here is derived from an EMBL/GenBank/DDBJ whole genome shotgun (WGS) entry which is preliminary data.</text>
</comment>
<keyword evidence="3" id="KW-1185">Reference proteome</keyword>
<feature type="region of interest" description="Disordered" evidence="1">
    <location>
        <begin position="1"/>
        <end position="23"/>
    </location>
</feature>
<evidence type="ECO:0000313" key="2">
    <source>
        <dbReference type="EMBL" id="KAF4375210.1"/>
    </source>
</evidence>
<feature type="compositionally biased region" description="Low complexity" evidence="1">
    <location>
        <begin position="1"/>
        <end position="10"/>
    </location>
</feature>
<reference evidence="2 3" key="1">
    <citation type="journal article" date="2020" name="bioRxiv">
        <title>Sequence and annotation of 42 cannabis genomes reveals extensive copy number variation in cannabinoid synthesis and pathogen resistance genes.</title>
        <authorList>
            <person name="Mckernan K.J."/>
            <person name="Helbert Y."/>
            <person name="Kane L.T."/>
            <person name="Ebling H."/>
            <person name="Zhang L."/>
            <person name="Liu B."/>
            <person name="Eaton Z."/>
            <person name="Mclaughlin S."/>
            <person name="Kingan S."/>
            <person name="Baybayan P."/>
            <person name="Concepcion G."/>
            <person name="Jordan M."/>
            <person name="Riva A."/>
            <person name="Barbazuk W."/>
            <person name="Harkins T."/>
        </authorList>
    </citation>
    <scope>NUCLEOTIDE SEQUENCE [LARGE SCALE GENOMIC DNA]</scope>
    <source>
        <strain evidence="3">cv. Jamaican Lion 4</strain>
        <tissue evidence="2">Leaf</tissue>
    </source>
</reference>
<proteinExistence type="predicted"/>
<dbReference type="EMBL" id="JAATIQ010000164">
    <property type="protein sequence ID" value="KAF4375210.1"/>
    <property type="molecule type" value="Genomic_DNA"/>
</dbReference>
<gene>
    <name evidence="2" type="ORF">G4B88_029608</name>
</gene>
<dbReference type="AlphaFoldDB" id="A0A7J6FZH7"/>
<accession>A0A7J6FZH7</accession>
<dbReference type="Proteomes" id="UP000583929">
    <property type="component" value="Unassembled WGS sequence"/>
</dbReference>
<name>A0A7J6FZH7_CANSA</name>
<organism evidence="2 3">
    <name type="scientific">Cannabis sativa</name>
    <name type="common">Hemp</name>
    <name type="synonym">Marijuana</name>
    <dbReference type="NCBI Taxonomy" id="3483"/>
    <lineage>
        <taxon>Eukaryota</taxon>
        <taxon>Viridiplantae</taxon>
        <taxon>Streptophyta</taxon>
        <taxon>Embryophyta</taxon>
        <taxon>Tracheophyta</taxon>
        <taxon>Spermatophyta</taxon>
        <taxon>Magnoliopsida</taxon>
        <taxon>eudicotyledons</taxon>
        <taxon>Gunneridae</taxon>
        <taxon>Pentapetalae</taxon>
        <taxon>rosids</taxon>
        <taxon>fabids</taxon>
        <taxon>Rosales</taxon>
        <taxon>Cannabaceae</taxon>
        <taxon>Cannabis</taxon>
    </lineage>
</organism>